<feature type="transmembrane region" description="Helical" evidence="6">
    <location>
        <begin position="244"/>
        <end position="264"/>
    </location>
</feature>
<evidence type="ECO:0000256" key="3">
    <source>
        <dbReference type="ARBA" id="ARBA00022692"/>
    </source>
</evidence>
<comment type="similarity">
    <text evidence="2">Belongs to the EamA transporter family.</text>
</comment>
<evidence type="ECO:0000256" key="2">
    <source>
        <dbReference type="ARBA" id="ARBA00007362"/>
    </source>
</evidence>
<feature type="transmembrane region" description="Helical" evidence="6">
    <location>
        <begin position="97"/>
        <end position="118"/>
    </location>
</feature>
<feature type="transmembrane region" description="Helical" evidence="6">
    <location>
        <begin position="211"/>
        <end position="232"/>
    </location>
</feature>
<evidence type="ECO:0000256" key="6">
    <source>
        <dbReference type="SAM" id="Phobius"/>
    </source>
</evidence>
<dbReference type="Proteomes" id="UP001336250">
    <property type="component" value="Unassembled WGS sequence"/>
</dbReference>
<dbReference type="GO" id="GO:0016020">
    <property type="term" value="C:membrane"/>
    <property type="evidence" value="ECO:0007669"/>
    <property type="project" value="UniProtKB-SubCell"/>
</dbReference>
<organism evidence="8 9">
    <name type="scientific">Aquincola agrisoli</name>
    <dbReference type="NCBI Taxonomy" id="3119538"/>
    <lineage>
        <taxon>Bacteria</taxon>
        <taxon>Pseudomonadati</taxon>
        <taxon>Pseudomonadota</taxon>
        <taxon>Betaproteobacteria</taxon>
        <taxon>Burkholderiales</taxon>
        <taxon>Sphaerotilaceae</taxon>
        <taxon>Aquincola</taxon>
    </lineage>
</organism>
<evidence type="ECO:0000313" key="9">
    <source>
        <dbReference type="Proteomes" id="UP001336250"/>
    </source>
</evidence>
<feature type="domain" description="EamA" evidence="7">
    <location>
        <begin position="33"/>
        <end position="163"/>
    </location>
</feature>
<keyword evidence="4 6" id="KW-1133">Transmembrane helix</keyword>
<evidence type="ECO:0000256" key="4">
    <source>
        <dbReference type="ARBA" id="ARBA00022989"/>
    </source>
</evidence>
<dbReference type="SUPFAM" id="SSF103481">
    <property type="entry name" value="Multidrug resistance efflux transporter EmrE"/>
    <property type="match status" value="2"/>
</dbReference>
<keyword evidence="3 6" id="KW-0812">Transmembrane</keyword>
<keyword evidence="5 6" id="KW-0472">Membrane</keyword>
<comment type="caution">
    <text evidence="8">The sequence shown here is derived from an EMBL/GenBank/DDBJ whole genome shotgun (WGS) entry which is preliminary data.</text>
</comment>
<dbReference type="RefSeq" id="WP_332292798.1">
    <property type="nucleotide sequence ID" value="NZ_JAZIBG010000054.1"/>
</dbReference>
<evidence type="ECO:0000256" key="1">
    <source>
        <dbReference type="ARBA" id="ARBA00004141"/>
    </source>
</evidence>
<evidence type="ECO:0000259" key="7">
    <source>
        <dbReference type="Pfam" id="PF00892"/>
    </source>
</evidence>
<feature type="transmembrane region" description="Helical" evidence="6">
    <location>
        <begin position="67"/>
        <end position="85"/>
    </location>
</feature>
<protein>
    <submittedName>
        <fullName evidence="8">DMT family transporter</fullName>
    </submittedName>
</protein>
<feature type="transmembrane region" description="Helical" evidence="6">
    <location>
        <begin position="124"/>
        <end position="146"/>
    </location>
</feature>
<evidence type="ECO:0000313" key="8">
    <source>
        <dbReference type="EMBL" id="MEF7617117.1"/>
    </source>
</evidence>
<sequence length="326" mass="33604">MRTALPLCPPTSPVLPAAAAAAAQAAARAARRGWWLGLAGVLMFALSIPMTRLAGGGAADPQLPPDFVAIGRAALAGLLSVAYLAATRAPRPRGAQWPLLAVSAAGVVFGFPWFSGWAVRHVEAVHAAVITGFLPLATAAVGALWLRQRPAPAFWWCTLLGCALVVAFAAVQGGGRLQPADGLLLAAVGSAAVGYVGGARLAAQGMRGEHVICWMLVMCLPITLPWVAAIGLRHGDALAAARPAAWGGFAYVSLVSMWLGFFAWYRGLAMGGTLRVSQVQLVQPFASMVAAVPLLGERLDAVTIVFALAVIGTVLVGKRMPVGGPR</sequence>
<dbReference type="InterPro" id="IPR037185">
    <property type="entry name" value="EmrE-like"/>
</dbReference>
<dbReference type="Pfam" id="PF00892">
    <property type="entry name" value="EamA"/>
    <property type="match status" value="2"/>
</dbReference>
<reference evidence="8 9" key="1">
    <citation type="submission" date="2024-02" db="EMBL/GenBank/DDBJ databases">
        <title>Genome sequence of Aquincola sp. MAHUQ-54.</title>
        <authorList>
            <person name="Huq M.A."/>
        </authorList>
    </citation>
    <scope>NUCLEOTIDE SEQUENCE [LARGE SCALE GENOMIC DNA]</scope>
    <source>
        <strain evidence="8 9">MAHUQ-54</strain>
    </source>
</reference>
<feature type="transmembrane region" description="Helical" evidence="6">
    <location>
        <begin position="153"/>
        <end position="171"/>
    </location>
</feature>
<dbReference type="InterPro" id="IPR000620">
    <property type="entry name" value="EamA_dom"/>
</dbReference>
<accession>A0AAW9QP07</accession>
<feature type="transmembrane region" description="Helical" evidence="6">
    <location>
        <begin position="301"/>
        <end position="317"/>
    </location>
</feature>
<name>A0AAW9QP07_9BURK</name>
<feature type="domain" description="EamA" evidence="7">
    <location>
        <begin position="182"/>
        <end position="315"/>
    </location>
</feature>
<gene>
    <name evidence="8" type="ORF">V4F39_24600</name>
</gene>
<proteinExistence type="inferred from homology"/>
<evidence type="ECO:0000256" key="5">
    <source>
        <dbReference type="ARBA" id="ARBA00023136"/>
    </source>
</evidence>
<keyword evidence="9" id="KW-1185">Reference proteome</keyword>
<feature type="transmembrane region" description="Helical" evidence="6">
    <location>
        <begin position="34"/>
        <end position="55"/>
    </location>
</feature>
<dbReference type="PANTHER" id="PTHR32322:SF2">
    <property type="entry name" value="EAMA DOMAIN-CONTAINING PROTEIN"/>
    <property type="match status" value="1"/>
</dbReference>
<dbReference type="AlphaFoldDB" id="A0AAW9QP07"/>
<comment type="subcellular location">
    <subcellularLocation>
        <location evidence="1">Membrane</location>
        <topology evidence="1">Multi-pass membrane protein</topology>
    </subcellularLocation>
</comment>
<dbReference type="EMBL" id="JAZIBG010000054">
    <property type="protein sequence ID" value="MEF7617117.1"/>
    <property type="molecule type" value="Genomic_DNA"/>
</dbReference>
<feature type="transmembrane region" description="Helical" evidence="6">
    <location>
        <begin position="183"/>
        <end position="202"/>
    </location>
</feature>
<dbReference type="PANTHER" id="PTHR32322">
    <property type="entry name" value="INNER MEMBRANE TRANSPORTER"/>
    <property type="match status" value="1"/>
</dbReference>
<dbReference type="InterPro" id="IPR050638">
    <property type="entry name" value="AA-Vitamin_Transporters"/>
</dbReference>